<dbReference type="GO" id="GO:0004301">
    <property type="term" value="F:epoxide hydrolase activity"/>
    <property type="evidence" value="ECO:0007669"/>
    <property type="project" value="TreeGrafter"/>
</dbReference>
<feature type="binding site" evidence="12">
    <location>
        <position position="35"/>
    </location>
    <ligand>
        <name>Zn(2+)</name>
        <dbReference type="ChEBI" id="CHEBI:29105"/>
        <note>catalytic</note>
    </ligand>
</feature>
<evidence type="ECO:0000256" key="8">
    <source>
        <dbReference type="ARBA" id="ARBA00022801"/>
    </source>
</evidence>
<dbReference type="SUPFAM" id="SSF48371">
    <property type="entry name" value="ARM repeat"/>
    <property type="match status" value="1"/>
</dbReference>
<evidence type="ECO:0000256" key="7">
    <source>
        <dbReference type="ARBA" id="ARBA00022723"/>
    </source>
</evidence>
<dbReference type="Gene3D" id="1.25.40.320">
    <property type="entry name" value="Peptidase M1, leukotriene A4 hydrolase/aminopeptidase C-terminal domain"/>
    <property type="match status" value="1"/>
</dbReference>
<reference evidence="14" key="1">
    <citation type="submission" date="2013-04" db="EMBL/GenBank/DDBJ databases">
        <authorList>
            <person name="Qu J."/>
            <person name="Murali S.C."/>
            <person name="Bandaranaike D."/>
            <person name="Bellair M."/>
            <person name="Blankenburg K."/>
            <person name="Chao H."/>
            <person name="Dinh H."/>
            <person name="Doddapaneni H."/>
            <person name="Downs B."/>
            <person name="Dugan-Rocha S."/>
            <person name="Elkadiri S."/>
            <person name="Gnanaolivu R.D."/>
            <person name="Hernandez B."/>
            <person name="Javaid M."/>
            <person name="Jayaseelan J.C."/>
            <person name="Lee S."/>
            <person name="Li M."/>
            <person name="Ming W."/>
            <person name="Munidasa M."/>
            <person name="Muniz J."/>
            <person name="Nguyen L."/>
            <person name="Ongeri F."/>
            <person name="Osuji N."/>
            <person name="Pu L.-L."/>
            <person name="Puazo M."/>
            <person name="Qu C."/>
            <person name="Quiroz J."/>
            <person name="Raj R."/>
            <person name="Weissenberger G."/>
            <person name="Xin Y."/>
            <person name="Zou X."/>
            <person name="Han Y."/>
            <person name="Richards S."/>
            <person name="Worley K."/>
            <person name="Muzny D."/>
            <person name="Gibbs R."/>
        </authorList>
    </citation>
    <scope>NUCLEOTIDE SEQUENCE</scope>
    <source>
        <strain evidence="14">Sampled in the wild</strain>
    </source>
</reference>
<evidence type="ECO:0000259" key="13">
    <source>
        <dbReference type="SMART" id="SM01263"/>
    </source>
</evidence>
<evidence type="ECO:0000313" key="15">
    <source>
        <dbReference type="Proteomes" id="UP000792457"/>
    </source>
</evidence>
<dbReference type="SMART" id="SM01263">
    <property type="entry name" value="Leuk-A4-hydro_C"/>
    <property type="match status" value="1"/>
</dbReference>
<reference evidence="14" key="2">
    <citation type="submission" date="2017-10" db="EMBL/GenBank/DDBJ databases">
        <title>Ladona fulva Genome sequencing and assembly.</title>
        <authorList>
            <person name="Murali S."/>
            <person name="Richards S."/>
            <person name="Bandaranaike D."/>
            <person name="Bellair M."/>
            <person name="Blankenburg K."/>
            <person name="Chao H."/>
            <person name="Dinh H."/>
            <person name="Doddapaneni H."/>
            <person name="Dugan-Rocha S."/>
            <person name="Elkadiri S."/>
            <person name="Gnanaolivu R."/>
            <person name="Hernandez B."/>
            <person name="Skinner E."/>
            <person name="Javaid M."/>
            <person name="Lee S."/>
            <person name="Li M."/>
            <person name="Ming W."/>
            <person name="Munidasa M."/>
            <person name="Muniz J."/>
            <person name="Nguyen L."/>
            <person name="Hughes D."/>
            <person name="Osuji N."/>
            <person name="Pu L.-L."/>
            <person name="Puazo M."/>
            <person name="Qu C."/>
            <person name="Quiroz J."/>
            <person name="Raj R."/>
            <person name="Weissenberger G."/>
            <person name="Xin Y."/>
            <person name="Zou X."/>
            <person name="Han Y."/>
            <person name="Worley K."/>
            <person name="Muzny D."/>
            <person name="Gibbs R."/>
        </authorList>
    </citation>
    <scope>NUCLEOTIDE SEQUENCE</scope>
    <source>
        <strain evidence="14">Sampled in the wild</strain>
    </source>
</reference>
<dbReference type="EMBL" id="KZ309191">
    <property type="protein sequence ID" value="KAG8237599.1"/>
    <property type="molecule type" value="Genomic_DNA"/>
</dbReference>
<dbReference type="InterPro" id="IPR016024">
    <property type="entry name" value="ARM-type_fold"/>
</dbReference>
<keyword evidence="9 12" id="KW-0862">Zinc</keyword>
<keyword evidence="5" id="KW-0472">Membrane</keyword>
<dbReference type="GO" id="GO:0008270">
    <property type="term" value="F:zinc ion binding"/>
    <property type="evidence" value="ECO:0007669"/>
    <property type="project" value="InterPro"/>
</dbReference>
<dbReference type="InterPro" id="IPR001930">
    <property type="entry name" value="Peptidase_M1"/>
</dbReference>
<keyword evidence="15" id="KW-1185">Reference proteome</keyword>
<dbReference type="AlphaFoldDB" id="A0A8K0KNL0"/>
<keyword evidence="10" id="KW-0482">Metalloprotease</keyword>
<proteinExistence type="inferred from homology"/>
<dbReference type="Gene3D" id="3.30.2010.30">
    <property type="match status" value="1"/>
</dbReference>
<dbReference type="InterPro" id="IPR015211">
    <property type="entry name" value="Peptidase_M1_C"/>
</dbReference>
<dbReference type="OrthoDB" id="79562at2759"/>
<evidence type="ECO:0000256" key="5">
    <source>
        <dbReference type="ARBA" id="ARBA00022622"/>
    </source>
</evidence>
<dbReference type="SUPFAM" id="SSF55486">
    <property type="entry name" value="Metalloproteases ('zincins'), catalytic domain"/>
    <property type="match status" value="1"/>
</dbReference>
<accession>A0A8K0KNL0</accession>
<evidence type="ECO:0000256" key="11">
    <source>
        <dbReference type="PIRSR" id="PIRSR634015-1"/>
    </source>
</evidence>
<sequence length="299" mass="33946">AGDRSLADVVAHEIAHSWTGNLVTNCSFEHFWLNEGFTVFVERKIVGRMRGEAHRHFSAIGGLKELSETIKIRGPENPLTKLVLDLRGVDPDDSFSNIPYEKGSTFLFYLETVVGGAVSTDDFVSYLKSYFAGKDPQEKALMTVDWNSWLHTPGMPPIIPKYDSSLSDACTALSCRWKEWNSSSSCPFTSQDIKALTSPQKIEFLAQLLEDCATQLTLEKVKKMQDVYDFNSYSNSEIKFRWLRLCIKMHWEEQIEKAIQDLNAWDGSRERAIAAYYKNRASMMYVTAHTVATDLGLKE</sequence>
<feature type="domain" description="Peptidase M1 leukotriene A4 hydrolase/aminopeptidase C-terminal" evidence="13">
    <location>
        <begin position="165"/>
        <end position="295"/>
    </location>
</feature>
<evidence type="ECO:0000256" key="3">
    <source>
        <dbReference type="ARBA" id="ARBA00010136"/>
    </source>
</evidence>
<dbReference type="GO" id="GO:0098552">
    <property type="term" value="C:side of membrane"/>
    <property type="evidence" value="ECO:0007669"/>
    <property type="project" value="UniProtKB-KW"/>
</dbReference>
<evidence type="ECO:0000256" key="4">
    <source>
        <dbReference type="ARBA" id="ARBA00022490"/>
    </source>
</evidence>
<comment type="similarity">
    <text evidence="3">Belongs to the peptidase M1 family.</text>
</comment>
<organism evidence="14 15">
    <name type="scientific">Ladona fulva</name>
    <name type="common">Scarce chaser dragonfly</name>
    <name type="synonym">Libellula fulva</name>
    <dbReference type="NCBI Taxonomy" id="123851"/>
    <lineage>
        <taxon>Eukaryota</taxon>
        <taxon>Metazoa</taxon>
        <taxon>Ecdysozoa</taxon>
        <taxon>Arthropoda</taxon>
        <taxon>Hexapoda</taxon>
        <taxon>Insecta</taxon>
        <taxon>Pterygota</taxon>
        <taxon>Palaeoptera</taxon>
        <taxon>Odonata</taxon>
        <taxon>Epiprocta</taxon>
        <taxon>Anisoptera</taxon>
        <taxon>Libelluloidea</taxon>
        <taxon>Libellulidae</taxon>
        <taxon>Ladona</taxon>
    </lineage>
</organism>
<gene>
    <name evidence="14" type="ORF">J437_LFUL012398</name>
</gene>
<dbReference type="PRINTS" id="PR00756">
    <property type="entry name" value="ALADIPTASE"/>
</dbReference>
<feature type="binding site" evidence="12">
    <location>
        <position position="16"/>
    </location>
    <ligand>
        <name>Zn(2+)</name>
        <dbReference type="ChEBI" id="CHEBI:29105"/>
        <note>catalytic</note>
    </ligand>
</feature>
<keyword evidence="6" id="KW-0645">Protease</keyword>
<dbReference type="InterPro" id="IPR027268">
    <property type="entry name" value="Peptidase_M4/M1_CTD_sf"/>
</dbReference>
<dbReference type="Proteomes" id="UP000792457">
    <property type="component" value="Unassembled WGS sequence"/>
</dbReference>
<comment type="subcellular location">
    <subcellularLocation>
        <location evidence="2">Cell membrane</location>
        <topology evidence="2">Lipid-anchor</topology>
        <topology evidence="2">GPI-anchor</topology>
    </subcellularLocation>
    <subcellularLocation>
        <location evidence="1">Cytoplasm</location>
    </subcellularLocation>
</comment>
<dbReference type="InterPro" id="IPR034015">
    <property type="entry name" value="M1_LTA4H"/>
</dbReference>
<name>A0A8K0KNL0_LADFU</name>
<dbReference type="PANTHER" id="PTHR45726">
    <property type="entry name" value="LEUKOTRIENE A-4 HYDROLASE"/>
    <property type="match status" value="1"/>
</dbReference>
<keyword evidence="4" id="KW-0963">Cytoplasm</keyword>
<feature type="active site" description="Proton acceptor" evidence="11">
    <location>
        <position position="13"/>
    </location>
</feature>
<dbReference type="InterPro" id="IPR014782">
    <property type="entry name" value="Peptidase_M1_dom"/>
</dbReference>
<evidence type="ECO:0000256" key="1">
    <source>
        <dbReference type="ARBA" id="ARBA00004496"/>
    </source>
</evidence>
<dbReference type="PANTHER" id="PTHR45726:SF3">
    <property type="entry name" value="LEUKOTRIENE A-4 HYDROLASE"/>
    <property type="match status" value="1"/>
</dbReference>
<dbReference type="Pfam" id="PF09127">
    <property type="entry name" value="Leuk-A4-hydro_C"/>
    <property type="match status" value="1"/>
</dbReference>
<dbReference type="GO" id="GO:0006508">
    <property type="term" value="P:proteolysis"/>
    <property type="evidence" value="ECO:0007669"/>
    <property type="project" value="UniProtKB-KW"/>
</dbReference>
<dbReference type="GO" id="GO:0043171">
    <property type="term" value="P:peptide catabolic process"/>
    <property type="evidence" value="ECO:0007669"/>
    <property type="project" value="TreeGrafter"/>
</dbReference>
<evidence type="ECO:0000256" key="9">
    <source>
        <dbReference type="ARBA" id="ARBA00022833"/>
    </source>
</evidence>
<dbReference type="GO" id="GO:0005886">
    <property type="term" value="C:plasma membrane"/>
    <property type="evidence" value="ECO:0007669"/>
    <property type="project" value="UniProtKB-SubCell"/>
</dbReference>
<keyword evidence="5" id="KW-0336">GPI-anchor</keyword>
<keyword evidence="8" id="KW-0378">Hydrolase</keyword>
<dbReference type="Pfam" id="PF01433">
    <property type="entry name" value="Peptidase_M1"/>
    <property type="match status" value="1"/>
</dbReference>
<dbReference type="GO" id="GO:0008237">
    <property type="term" value="F:metallopeptidase activity"/>
    <property type="evidence" value="ECO:0007669"/>
    <property type="project" value="UniProtKB-KW"/>
</dbReference>
<protein>
    <recommendedName>
        <fullName evidence="13">Peptidase M1 leukotriene A4 hydrolase/aminopeptidase C-terminal domain-containing protein</fullName>
    </recommendedName>
</protein>
<dbReference type="GO" id="GO:0005829">
    <property type="term" value="C:cytosol"/>
    <property type="evidence" value="ECO:0007669"/>
    <property type="project" value="TreeGrafter"/>
</dbReference>
<comment type="cofactor">
    <cofactor evidence="12">
        <name>Zn(2+)</name>
        <dbReference type="ChEBI" id="CHEBI:29105"/>
    </cofactor>
    <text evidence="12">Binds 1 zinc ion per subunit.</text>
</comment>
<feature type="active site" description="Proton donor" evidence="11">
    <location>
        <position position="100"/>
    </location>
</feature>
<evidence type="ECO:0000256" key="12">
    <source>
        <dbReference type="PIRSR" id="PIRSR634015-3"/>
    </source>
</evidence>
<keyword evidence="5" id="KW-0449">Lipoprotein</keyword>
<keyword evidence="5" id="KW-0325">Glycoprotein</keyword>
<dbReference type="GO" id="GO:0004177">
    <property type="term" value="F:aminopeptidase activity"/>
    <property type="evidence" value="ECO:0007669"/>
    <property type="project" value="TreeGrafter"/>
</dbReference>
<feature type="non-terminal residue" evidence="14">
    <location>
        <position position="1"/>
    </location>
</feature>
<evidence type="ECO:0000256" key="10">
    <source>
        <dbReference type="ARBA" id="ARBA00023049"/>
    </source>
</evidence>
<dbReference type="Gene3D" id="1.10.390.10">
    <property type="entry name" value="Neutral Protease Domain 2"/>
    <property type="match status" value="1"/>
</dbReference>
<evidence type="ECO:0000256" key="2">
    <source>
        <dbReference type="ARBA" id="ARBA00004609"/>
    </source>
</evidence>
<keyword evidence="7 12" id="KW-0479">Metal-binding</keyword>
<dbReference type="InterPro" id="IPR038502">
    <property type="entry name" value="M1_LTA-4_hydro/amino_C_sf"/>
</dbReference>
<evidence type="ECO:0000313" key="14">
    <source>
        <dbReference type="EMBL" id="KAG8237599.1"/>
    </source>
</evidence>
<comment type="caution">
    <text evidence="14">The sequence shown here is derived from an EMBL/GenBank/DDBJ whole genome shotgun (WGS) entry which is preliminary data.</text>
</comment>
<feature type="binding site" evidence="12">
    <location>
        <position position="12"/>
    </location>
    <ligand>
        <name>Zn(2+)</name>
        <dbReference type="ChEBI" id="CHEBI:29105"/>
        <note>catalytic</note>
    </ligand>
</feature>
<evidence type="ECO:0000256" key="6">
    <source>
        <dbReference type="ARBA" id="ARBA00022670"/>
    </source>
</evidence>